<dbReference type="AlphaFoldDB" id="A0A5Q2TP59"/>
<dbReference type="GO" id="GO:0052873">
    <property type="term" value="F:FMN reductase (NADPH) activity"/>
    <property type="evidence" value="ECO:0007669"/>
    <property type="project" value="UniProtKB-EC"/>
</dbReference>
<keyword evidence="1" id="KW-0285">Flavoprotein</keyword>
<dbReference type="PANTHER" id="PTHR43408">
    <property type="entry name" value="FMN REDUCTASE (NADPH)"/>
    <property type="match status" value="1"/>
</dbReference>
<accession>A0A5Q2TP59</accession>
<dbReference type="InterPro" id="IPR020048">
    <property type="entry name" value="NADPH-dep_FMN_reduc_SsuE"/>
</dbReference>
<keyword evidence="6" id="KW-1185">Reference proteome</keyword>
<evidence type="ECO:0000313" key="5">
    <source>
        <dbReference type="EMBL" id="QGH35892.1"/>
    </source>
</evidence>
<dbReference type="EC" id="1.5.1.38" evidence="5"/>
<dbReference type="Gene3D" id="3.40.50.360">
    <property type="match status" value="1"/>
</dbReference>
<evidence type="ECO:0000256" key="1">
    <source>
        <dbReference type="ARBA" id="ARBA00022630"/>
    </source>
</evidence>
<evidence type="ECO:0000256" key="2">
    <source>
        <dbReference type="ARBA" id="ARBA00022643"/>
    </source>
</evidence>
<dbReference type="SUPFAM" id="SSF52218">
    <property type="entry name" value="Flavoproteins"/>
    <property type="match status" value="1"/>
</dbReference>
<dbReference type="Pfam" id="PF03358">
    <property type="entry name" value="FMN_red"/>
    <property type="match status" value="1"/>
</dbReference>
<name>A0A5Q2TP59_9BACI</name>
<dbReference type="InterPro" id="IPR029039">
    <property type="entry name" value="Flavoprotein-like_sf"/>
</dbReference>
<gene>
    <name evidence="5" type="primary">ssuE</name>
    <name evidence="5" type="ORF">GI584_18350</name>
</gene>
<reference evidence="5 6" key="1">
    <citation type="submission" date="2019-11" db="EMBL/GenBank/DDBJ databases">
        <title>Gracilibacillus salitolerans sp. nov., a moderate halophile isolated from a saline soil in northwest China.</title>
        <authorList>
            <person name="Gan L."/>
        </authorList>
    </citation>
    <scope>NUCLEOTIDE SEQUENCE [LARGE SCALE GENOMIC DNA]</scope>
    <source>
        <strain evidence="5 6">SCU50</strain>
    </source>
</reference>
<proteinExistence type="predicted"/>
<dbReference type="PANTHER" id="PTHR43408:SF1">
    <property type="entry name" value="FMN REDUCTASE (NADPH)"/>
    <property type="match status" value="1"/>
</dbReference>
<keyword evidence="3 5" id="KW-0560">Oxidoreductase</keyword>
<evidence type="ECO:0000259" key="4">
    <source>
        <dbReference type="Pfam" id="PF03358"/>
    </source>
</evidence>
<keyword evidence="2" id="KW-0288">FMN</keyword>
<dbReference type="NCBIfam" id="TIGR03567">
    <property type="entry name" value="FMN_reduc_SsuE"/>
    <property type="match status" value="1"/>
</dbReference>
<organism evidence="5 6">
    <name type="scientific">Gracilibacillus salitolerans</name>
    <dbReference type="NCBI Taxonomy" id="2663022"/>
    <lineage>
        <taxon>Bacteria</taxon>
        <taxon>Bacillati</taxon>
        <taxon>Bacillota</taxon>
        <taxon>Bacilli</taxon>
        <taxon>Bacillales</taxon>
        <taxon>Bacillaceae</taxon>
        <taxon>Gracilibacillus</taxon>
    </lineage>
</organism>
<evidence type="ECO:0000256" key="3">
    <source>
        <dbReference type="ARBA" id="ARBA00023002"/>
    </source>
</evidence>
<protein>
    <submittedName>
        <fullName evidence="5">NADPH-dependent FMN reductase</fullName>
        <ecNumber evidence="5">1.5.1.38</ecNumber>
    </submittedName>
</protein>
<sequence>MSEIILLSGSPSISSRTDLALQYVARTFEAKGLTTSYVSIQDIPTEALFHAQFDHPKIQEVTTLIRNAKAVVIGSPVYKAAYSGVLKTLLDLLPPDVLQDTPVLPVMTGGSAGHLLTIEYSLKPLIATLKGQSLQGVYVIDKCIDKQQANDPIVDYDTKQRLHNQITQLTATLEQQTQPTV</sequence>
<dbReference type="Proteomes" id="UP000339690">
    <property type="component" value="Chromosome"/>
</dbReference>
<dbReference type="GO" id="GO:0046306">
    <property type="term" value="P:alkanesulfonate catabolic process"/>
    <property type="evidence" value="ECO:0007669"/>
    <property type="project" value="InterPro"/>
</dbReference>
<feature type="domain" description="NADPH-dependent FMN reductase-like" evidence="4">
    <location>
        <begin position="4"/>
        <end position="141"/>
    </location>
</feature>
<dbReference type="RefSeq" id="WP_153792125.1">
    <property type="nucleotide sequence ID" value="NZ_CP045915.1"/>
</dbReference>
<dbReference type="InterPro" id="IPR005025">
    <property type="entry name" value="FMN_Rdtase-like_dom"/>
</dbReference>
<dbReference type="InterPro" id="IPR051814">
    <property type="entry name" value="NAD(P)H-dep_FMN_reductase"/>
</dbReference>
<dbReference type="KEGG" id="grc:GI584_18350"/>
<dbReference type="EMBL" id="CP045915">
    <property type="protein sequence ID" value="QGH35892.1"/>
    <property type="molecule type" value="Genomic_DNA"/>
</dbReference>
<evidence type="ECO:0000313" key="6">
    <source>
        <dbReference type="Proteomes" id="UP000339690"/>
    </source>
</evidence>